<dbReference type="EMBL" id="CP002953">
    <property type="protein sequence ID" value="AFF19631.1"/>
    <property type="molecule type" value="Genomic_DNA"/>
</dbReference>
<sequence length="30" mass="3589">MVESGGFFYESHYRLLCMKNKLPKGYDNNF</sequence>
<evidence type="ECO:0000313" key="2">
    <source>
        <dbReference type="Proteomes" id="UP000007885"/>
    </source>
</evidence>
<protein>
    <submittedName>
        <fullName evidence="1">Uncharacterized protein</fullName>
    </submittedName>
</protein>
<evidence type="ECO:0000313" key="1">
    <source>
        <dbReference type="EMBL" id="AFF19631.1"/>
    </source>
</evidence>
<dbReference type="AlphaFoldDB" id="A0ABC7ZDP8"/>
<dbReference type="KEGG" id="hpe:HPELS_00215"/>
<reference evidence="1 2" key="1">
    <citation type="submission" date="2011-07" db="EMBL/GenBank/DDBJ databases">
        <authorList>
            <person name="Bertoli M.T."/>
            <person name="Kersulyte D."/>
            <person name="Pascasio M.A."/>
            <person name="Berg D.E."/>
        </authorList>
    </citation>
    <scope>NUCLEOTIDE SEQUENCE [LARGE SCALE GENOMIC DNA]</scope>
    <source>
        <strain evidence="1 2">ELS37</strain>
    </source>
</reference>
<organism evidence="1 2">
    <name type="scientific">Helicobacter pylori ELS37</name>
    <dbReference type="NCBI Taxonomy" id="1055527"/>
    <lineage>
        <taxon>Bacteria</taxon>
        <taxon>Pseudomonadati</taxon>
        <taxon>Campylobacterota</taxon>
        <taxon>Epsilonproteobacteria</taxon>
        <taxon>Campylobacterales</taxon>
        <taxon>Helicobacteraceae</taxon>
        <taxon>Helicobacter</taxon>
    </lineage>
</organism>
<accession>A0ABC7ZDP8</accession>
<proteinExistence type="predicted"/>
<name>A0ABC7ZDP8_HELPX</name>
<dbReference type="Proteomes" id="UP000007885">
    <property type="component" value="Chromosome"/>
</dbReference>
<gene>
    <name evidence="1" type="ORF">HPELS_00215</name>
</gene>